<keyword evidence="3" id="KW-1185">Reference proteome</keyword>
<dbReference type="AlphaFoldDB" id="B0VI55"/>
<reference evidence="2 3" key="1">
    <citation type="journal article" date="2008" name="J. Bacteriol.">
        <title>'Candidatus Cloacamonas acidaminovorans': genome sequence reconstruction provides a first glimpse of a new bacterial division.</title>
        <authorList>
            <person name="Pelletier E."/>
            <person name="Kreimeyer A."/>
            <person name="Bocs S."/>
            <person name="Rouy Z."/>
            <person name="Gyapay G."/>
            <person name="Chouari R."/>
            <person name="Riviere D."/>
            <person name="Ganesan A."/>
            <person name="Daegelen P."/>
            <person name="Sghir A."/>
            <person name="Cohen G.N."/>
            <person name="Medigue C."/>
            <person name="Weissenbach J."/>
            <person name="Le Paslier D."/>
        </authorList>
    </citation>
    <scope>NUCLEOTIDE SEQUENCE [LARGE SCALE GENOMIC DNA]</scope>
    <source>
        <strain evidence="3">Evry</strain>
    </source>
</reference>
<dbReference type="RefSeq" id="WP_015424889.1">
    <property type="nucleotide sequence ID" value="NC_020449.1"/>
</dbReference>
<gene>
    <name evidence="2" type="ordered locus">CLOAM1169</name>
</gene>
<sequence length="117" mass="14051">MARKHAAILQELEIDEVEGYTEAQKRYYTSLGFKPYLNEDGKVKWLRPDQHSLRINDKLKRPFVARLISHKKVQFPRRRRHRPALVKFVQRNWLFIIIVTIVIVAVVYLIRNPQLIF</sequence>
<organism evidence="2 3">
    <name type="scientific">Cloacimonas acidaminovorans (strain Evry)</name>
    <dbReference type="NCBI Taxonomy" id="459349"/>
    <lineage>
        <taxon>Bacteria</taxon>
        <taxon>Pseudomonadati</taxon>
        <taxon>Candidatus Cloacimonadota</taxon>
        <taxon>Candidatus Cloacimonadia</taxon>
        <taxon>Candidatus Cloacimonadales</taxon>
        <taxon>Candidatus Cloacimonadaceae</taxon>
        <taxon>Candidatus Cloacimonas</taxon>
    </lineage>
</organism>
<dbReference type="HOGENOM" id="CLU_2080616_0_0_0"/>
<dbReference type="STRING" id="459349.CLOAM1169"/>
<dbReference type="KEGG" id="caci:CLOAM1169"/>
<evidence type="ECO:0000313" key="3">
    <source>
        <dbReference type="Proteomes" id="UP000002019"/>
    </source>
</evidence>
<feature type="transmembrane region" description="Helical" evidence="1">
    <location>
        <begin position="88"/>
        <end position="110"/>
    </location>
</feature>
<name>B0VI55_CLOAI</name>
<dbReference type="Proteomes" id="UP000002019">
    <property type="component" value="Chromosome"/>
</dbReference>
<protein>
    <submittedName>
        <fullName evidence="2">Uncharacterized protein</fullName>
    </submittedName>
</protein>
<keyword evidence="1" id="KW-0812">Transmembrane</keyword>
<evidence type="ECO:0000256" key="1">
    <source>
        <dbReference type="SAM" id="Phobius"/>
    </source>
</evidence>
<keyword evidence="1" id="KW-1133">Transmembrane helix</keyword>
<evidence type="ECO:0000313" key="2">
    <source>
        <dbReference type="EMBL" id="CAO81031.1"/>
    </source>
</evidence>
<keyword evidence="1" id="KW-0472">Membrane</keyword>
<accession>B0VI55</accession>
<proteinExistence type="predicted"/>
<dbReference type="EMBL" id="CU466930">
    <property type="protein sequence ID" value="CAO81031.1"/>
    <property type="molecule type" value="Genomic_DNA"/>
</dbReference>